<dbReference type="EMBL" id="BAABDL010000005">
    <property type="protein sequence ID" value="GAA4057562.1"/>
    <property type="molecule type" value="Genomic_DNA"/>
</dbReference>
<dbReference type="InterPro" id="IPR016181">
    <property type="entry name" value="Acyl_CoA_acyltransferase"/>
</dbReference>
<reference evidence="5" key="1">
    <citation type="journal article" date="2019" name="Int. J. Syst. Evol. Microbiol.">
        <title>The Global Catalogue of Microorganisms (GCM) 10K type strain sequencing project: providing services to taxonomists for standard genome sequencing and annotation.</title>
        <authorList>
            <consortium name="The Broad Institute Genomics Platform"/>
            <consortium name="The Broad Institute Genome Sequencing Center for Infectious Disease"/>
            <person name="Wu L."/>
            <person name="Ma J."/>
        </authorList>
    </citation>
    <scope>NUCLEOTIDE SEQUENCE [LARGE SCALE GENOMIC DNA]</scope>
    <source>
        <strain evidence="5">JCM 17250</strain>
    </source>
</reference>
<dbReference type="RefSeq" id="WP_344909389.1">
    <property type="nucleotide sequence ID" value="NZ_BAABDL010000005.1"/>
</dbReference>
<dbReference type="PROSITE" id="PS51186">
    <property type="entry name" value="GNAT"/>
    <property type="match status" value="1"/>
</dbReference>
<proteinExistence type="predicted"/>
<evidence type="ECO:0000259" key="3">
    <source>
        <dbReference type="PROSITE" id="PS51186"/>
    </source>
</evidence>
<dbReference type="PANTHER" id="PTHR43877">
    <property type="entry name" value="AMINOALKYLPHOSPHONATE N-ACETYLTRANSFERASE-RELATED-RELATED"/>
    <property type="match status" value="1"/>
</dbReference>
<dbReference type="SUPFAM" id="SSF55729">
    <property type="entry name" value="Acyl-CoA N-acyltransferases (Nat)"/>
    <property type="match status" value="1"/>
</dbReference>
<evidence type="ECO:0000313" key="5">
    <source>
        <dbReference type="Proteomes" id="UP001501734"/>
    </source>
</evidence>
<dbReference type="Pfam" id="PF13673">
    <property type="entry name" value="Acetyltransf_10"/>
    <property type="match status" value="1"/>
</dbReference>
<dbReference type="CDD" id="cd04301">
    <property type="entry name" value="NAT_SF"/>
    <property type="match status" value="1"/>
</dbReference>
<comment type="caution">
    <text evidence="4">The sequence shown here is derived from an EMBL/GenBank/DDBJ whole genome shotgun (WGS) entry which is preliminary data.</text>
</comment>
<dbReference type="InterPro" id="IPR000182">
    <property type="entry name" value="GNAT_dom"/>
</dbReference>
<protein>
    <submittedName>
        <fullName evidence="4">GNAT family N-acetyltransferase</fullName>
    </submittedName>
</protein>
<organism evidence="4 5">
    <name type="scientific">Amphibacillus indicireducens</name>
    <dbReference type="NCBI Taxonomy" id="1076330"/>
    <lineage>
        <taxon>Bacteria</taxon>
        <taxon>Bacillati</taxon>
        <taxon>Bacillota</taxon>
        <taxon>Bacilli</taxon>
        <taxon>Bacillales</taxon>
        <taxon>Bacillaceae</taxon>
        <taxon>Amphibacillus</taxon>
    </lineage>
</organism>
<evidence type="ECO:0000313" key="4">
    <source>
        <dbReference type="EMBL" id="GAA4057562.1"/>
    </source>
</evidence>
<accession>A0ABP7V1N7</accession>
<evidence type="ECO:0000256" key="2">
    <source>
        <dbReference type="ARBA" id="ARBA00023315"/>
    </source>
</evidence>
<dbReference type="Gene3D" id="3.40.630.30">
    <property type="match status" value="1"/>
</dbReference>
<keyword evidence="1" id="KW-0808">Transferase</keyword>
<keyword evidence="2" id="KW-0012">Acyltransferase</keyword>
<keyword evidence="5" id="KW-1185">Reference proteome</keyword>
<dbReference type="InterPro" id="IPR050832">
    <property type="entry name" value="Bact_Acetyltransf"/>
</dbReference>
<evidence type="ECO:0000256" key="1">
    <source>
        <dbReference type="ARBA" id="ARBA00022679"/>
    </source>
</evidence>
<name>A0ABP7V1N7_9BACI</name>
<gene>
    <name evidence="4" type="ORF">GCM10022410_01200</name>
</gene>
<feature type="domain" description="N-acetyltransferase" evidence="3">
    <location>
        <begin position="4"/>
        <end position="140"/>
    </location>
</feature>
<sequence>MIMNVIEAISIEAQQDAFGVRDRVFIVEQGVAPEIEHDQYDLDAIHFVGYLDGQAIAAARVRLINGAGKIQRVAILQAYRQRGHGKQLMLAIESILADRKVERFYLNAQTHAVTFYQALGYQVCSEPFYEAGIEHVTMEK</sequence>
<dbReference type="Proteomes" id="UP001501734">
    <property type="component" value="Unassembled WGS sequence"/>
</dbReference>